<evidence type="ECO:0000313" key="3">
    <source>
        <dbReference type="Proteomes" id="UP001432322"/>
    </source>
</evidence>
<dbReference type="Proteomes" id="UP001432322">
    <property type="component" value="Unassembled WGS sequence"/>
</dbReference>
<feature type="signal peptide" evidence="1">
    <location>
        <begin position="1"/>
        <end position="23"/>
    </location>
</feature>
<evidence type="ECO:0000313" key="2">
    <source>
        <dbReference type="EMBL" id="GMT20476.1"/>
    </source>
</evidence>
<keyword evidence="3" id="KW-1185">Reference proteome</keyword>
<name>A0AAV5VLH4_9BILA</name>
<protein>
    <submittedName>
        <fullName evidence="2">Uncharacterized protein</fullName>
    </submittedName>
</protein>
<feature type="non-terminal residue" evidence="2">
    <location>
        <position position="78"/>
    </location>
</feature>
<proteinExistence type="predicted"/>
<reference evidence="2" key="1">
    <citation type="submission" date="2023-10" db="EMBL/GenBank/DDBJ databases">
        <title>Genome assembly of Pristionchus species.</title>
        <authorList>
            <person name="Yoshida K."/>
            <person name="Sommer R.J."/>
        </authorList>
    </citation>
    <scope>NUCLEOTIDE SEQUENCE</scope>
    <source>
        <strain evidence="2">RS5133</strain>
    </source>
</reference>
<feature type="chain" id="PRO_5043966577" evidence="1">
    <location>
        <begin position="24"/>
        <end position="78"/>
    </location>
</feature>
<accession>A0AAV5VLH4</accession>
<keyword evidence="1" id="KW-0732">Signal</keyword>
<evidence type="ECO:0000256" key="1">
    <source>
        <dbReference type="SAM" id="SignalP"/>
    </source>
</evidence>
<comment type="caution">
    <text evidence="2">The sequence shown here is derived from an EMBL/GenBank/DDBJ whole genome shotgun (WGS) entry which is preliminary data.</text>
</comment>
<organism evidence="2 3">
    <name type="scientific">Pristionchus fissidentatus</name>
    <dbReference type="NCBI Taxonomy" id="1538716"/>
    <lineage>
        <taxon>Eukaryota</taxon>
        <taxon>Metazoa</taxon>
        <taxon>Ecdysozoa</taxon>
        <taxon>Nematoda</taxon>
        <taxon>Chromadorea</taxon>
        <taxon>Rhabditida</taxon>
        <taxon>Rhabditina</taxon>
        <taxon>Diplogasteromorpha</taxon>
        <taxon>Diplogasteroidea</taxon>
        <taxon>Neodiplogasteridae</taxon>
        <taxon>Pristionchus</taxon>
    </lineage>
</organism>
<gene>
    <name evidence="2" type="ORF">PFISCL1PPCAC_11773</name>
</gene>
<sequence length="78" mass="8726">AIVLSALFVVILAKLSPEEEACATPLMTKLANEKDPEVKKFATKCFKLFSAGKIEEVTKLVQAYDRSKVLKFLDDYMV</sequence>
<feature type="non-terminal residue" evidence="2">
    <location>
        <position position="1"/>
    </location>
</feature>
<dbReference type="AlphaFoldDB" id="A0AAV5VLH4"/>
<dbReference type="EMBL" id="BTSY01000003">
    <property type="protein sequence ID" value="GMT20476.1"/>
    <property type="molecule type" value="Genomic_DNA"/>
</dbReference>